<evidence type="ECO:0000256" key="1">
    <source>
        <dbReference type="ARBA" id="ARBA00004651"/>
    </source>
</evidence>
<dbReference type="Pfam" id="PF12704">
    <property type="entry name" value="MacB_PCD"/>
    <property type="match status" value="1"/>
</dbReference>
<feature type="domain" description="MacB-like periplasmic core" evidence="8">
    <location>
        <begin position="18"/>
        <end position="225"/>
    </location>
</feature>
<accession>F7XLQ5</accession>
<evidence type="ECO:0000256" key="6">
    <source>
        <dbReference type="SAM" id="Phobius"/>
    </source>
</evidence>
<proteinExistence type="predicted"/>
<feature type="transmembrane region" description="Helical" evidence="6">
    <location>
        <begin position="353"/>
        <end position="371"/>
    </location>
</feature>
<evidence type="ECO:0008006" key="11">
    <source>
        <dbReference type="Google" id="ProtNLM"/>
    </source>
</evidence>
<dbReference type="HOGENOM" id="CLU_000604_8_1_2"/>
<dbReference type="AlphaFoldDB" id="F7XLQ5"/>
<dbReference type="OrthoDB" id="11469at2157"/>
<keyword evidence="2" id="KW-1003">Cell membrane</keyword>
<dbReference type="STRING" id="679901.Mzhil_0984"/>
<dbReference type="InterPro" id="IPR051447">
    <property type="entry name" value="Lipoprotein-release_system"/>
</dbReference>
<evidence type="ECO:0000259" key="8">
    <source>
        <dbReference type="Pfam" id="PF12704"/>
    </source>
</evidence>
<evidence type="ECO:0000313" key="10">
    <source>
        <dbReference type="Proteomes" id="UP000006622"/>
    </source>
</evidence>
<dbReference type="EMBL" id="CP002101">
    <property type="protein sequence ID" value="AEH60842.1"/>
    <property type="molecule type" value="Genomic_DNA"/>
</dbReference>
<dbReference type="PANTHER" id="PTHR30489:SF0">
    <property type="entry name" value="LIPOPROTEIN-RELEASING SYSTEM TRANSMEMBRANE PROTEIN LOLE"/>
    <property type="match status" value="1"/>
</dbReference>
<feature type="domain" description="ABC3 transporter permease C-terminal" evidence="7">
    <location>
        <begin position="256"/>
        <end position="381"/>
    </location>
</feature>
<dbReference type="PANTHER" id="PTHR30489">
    <property type="entry name" value="LIPOPROTEIN-RELEASING SYSTEM TRANSMEMBRANE PROTEIN LOLE"/>
    <property type="match status" value="1"/>
</dbReference>
<dbReference type="InterPro" id="IPR003838">
    <property type="entry name" value="ABC3_permease_C"/>
</dbReference>
<dbReference type="Pfam" id="PF02687">
    <property type="entry name" value="FtsX"/>
    <property type="match status" value="1"/>
</dbReference>
<evidence type="ECO:0000256" key="4">
    <source>
        <dbReference type="ARBA" id="ARBA00022989"/>
    </source>
</evidence>
<organism evidence="9 10">
    <name type="scientific">Methanosalsum zhilinae (strain DSM 4017 / NBRC 107636 / OCM 62 / WeN5)</name>
    <name type="common">Methanohalophilus zhilinae</name>
    <dbReference type="NCBI Taxonomy" id="679901"/>
    <lineage>
        <taxon>Archaea</taxon>
        <taxon>Methanobacteriati</taxon>
        <taxon>Methanobacteriota</taxon>
        <taxon>Stenosarchaea group</taxon>
        <taxon>Methanomicrobia</taxon>
        <taxon>Methanosarcinales</taxon>
        <taxon>Methanosarcinaceae</taxon>
        <taxon>Methanosalsum</taxon>
    </lineage>
</organism>
<evidence type="ECO:0000313" key="9">
    <source>
        <dbReference type="EMBL" id="AEH60842.1"/>
    </source>
</evidence>
<gene>
    <name evidence="9" type="ordered locus">Mzhil_0984</name>
</gene>
<protein>
    <recommendedName>
        <fullName evidence="11">ABC3 transporter permease protein domain-containing protein</fullName>
    </recommendedName>
</protein>
<dbReference type="InterPro" id="IPR025857">
    <property type="entry name" value="MacB_PCD"/>
</dbReference>
<evidence type="ECO:0000256" key="3">
    <source>
        <dbReference type="ARBA" id="ARBA00022692"/>
    </source>
</evidence>
<keyword evidence="3 6" id="KW-0812">Transmembrane</keyword>
<dbReference type="GO" id="GO:0044874">
    <property type="term" value="P:lipoprotein localization to outer membrane"/>
    <property type="evidence" value="ECO:0007669"/>
    <property type="project" value="TreeGrafter"/>
</dbReference>
<keyword evidence="4 6" id="KW-1133">Transmembrane helix</keyword>
<keyword evidence="10" id="KW-1185">Reference proteome</keyword>
<comment type="subcellular location">
    <subcellularLocation>
        <location evidence="1">Cell membrane</location>
        <topology evidence="1">Multi-pass membrane protein</topology>
    </subcellularLocation>
</comment>
<dbReference type="RefSeq" id="WP_013898281.1">
    <property type="nucleotide sequence ID" value="NC_015676.1"/>
</dbReference>
<feature type="transmembrane region" description="Helical" evidence="6">
    <location>
        <begin position="255"/>
        <end position="277"/>
    </location>
</feature>
<evidence type="ECO:0000256" key="2">
    <source>
        <dbReference type="ARBA" id="ARBA00022475"/>
    </source>
</evidence>
<dbReference type="GO" id="GO:0098797">
    <property type="term" value="C:plasma membrane protein complex"/>
    <property type="evidence" value="ECO:0007669"/>
    <property type="project" value="TreeGrafter"/>
</dbReference>
<sequence length="387" mass="42500" precursor="true">MYEYKVAFRSVVAKKRNTFFSVLAVALAVGIIIMFMGIISGFSGEMINSTVESAPHITVNPIDDDEYIHLYNHFGSIIDATEGVLYTSPVISEPAALTYRGNAEGIVIEGIDPRSEINTMRIHENVIDGDFESLERSYRGVVLGNILADNLDVTIGERVTLVRADGTSTSLEVVAIVSTGTPADETLAYAQLDFVQDHFDKKGQISYIKVRVADIHQAENIASTIKMNTDLDAISWMEQNEDILDLLNTQQAIAWLFYLLIFIVAGFGIANTLYTIVMDRKKEIGMLMALGSSRRSILKIFLIESALLGLAGVILGFIIALIGAYAIGLYEIELPPDVYFGVTEIPIDMQARYFIYAGAFSMIINMIAASIPAKQASQLDPVEAIED</sequence>
<dbReference type="Proteomes" id="UP000006622">
    <property type="component" value="Chromosome"/>
</dbReference>
<evidence type="ECO:0000256" key="5">
    <source>
        <dbReference type="ARBA" id="ARBA00023136"/>
    </source>
</evidence>
<feature type="transmembrane region" description="Helical" evidence="6">
    <location>
        <begin position="298"/>
        <end position="327"/>
    </location>
</feature>
<name>F7XLQ5_METZD</name>
<feature type="transmembrane region" description="Helical" evidence="6">
    <location>
        <begin position="20"/>
        <end position="42"/>
    </location>
</feature>
<evidence type="ECO:0000259" key="7">
    <source>
        <dbReference type="Pfam" id="PF02687"/>
    </source>
</evidence>
<keyword evidence="5 6" id="KW-0472">Membrane</keyword>
<dbReference type="KEGG" id="mzh:Mzhil_0984"/>
<dbReference type="GeneID" id="10822606"/>
<reference evidence="9" key="1">
    <citation type="submission" date="2010-07" db="EMBL/GenBank/DDBJ databases">
        <title>The complete genome of Methanosalsum zhilinae DSM 4017.</title>
        <authorList>
            <consortium name="US DOE Joint Genome Institute (JGI-PGF)"/>
            <person name="Lucas S."/>
            <person name="Copeland A."/>
            <person name="Lapidus A."/>
            <person name="Glavina del Rio T."/>
            <person name="Dalin E."/>
            <person name="Tice H."/>
            <person name="Bruce D."/>
            <person name="Goodwin L."/>
            <person name="Pitluck S."/>
            <person name="Kyrpides N."/>
            <person name="Mavromatis K."/>
            <person name="Ovchinnikova G."/>
            <person name="Daligault H."/>
            <person name="Detter J.C."/>
            <person name="Han C."/>
            <person name="Tapia R."/>
            <person name="Larimer F."/>
            <person name="Land M."/>
            <person name="Hauser L."/>
            <person name="Markowitz V."/>
            <person name="Cheng J.-F."/>
            <person name="Hugenholtz P."/>
            <person name="Woyke T."/>
            <person name="Wu D."/>
            <person name="Spring S."/>
            <person name="Schueler E."/>
            <person name="Brambilla E."/>
            <person name="Klenk H.-P."/>
            <person name="Eisen J.A."/>
        </authorList>
    </citation>
    <scope>NUCLEOTIDE SEQUENCE</scope>
    <source>
        <strain evidence="9">DSM 4017</strain>
    </source>
</reference>